<dbReference type="InterPro" id="IPR002192">
    <property type="entry name" value="PPDK_AMP/ATP-bd"/>
</dbReference>
<proteinExistence type="predicted"/>
<dbReference type="EMBL" id="SODF01000003">
    <property type="protein sequence ID" value="TDW15644.1"/>
    <property type="molecule type" value="Genomic_DNA"/>
</dbReference>
<reference evidence="2 3" key="1">
    <citation type="submission" date="2019-03" db="EMBL/GenBank/DDBJ databases">
        <title>Genomic Encyclopedia of Type Strains, Phase III (KMG-III): the genomes of soil and plant-associated and newly described type strains.</title>
        <authorList>
            <person name="Whitman W."/>
        </authorList>
    </citation>
    <scope>NUCLEOTIDE SEQUENCE [LARGE SCALE GENOMIC DNA]</scope>
    <source>
        <strain evidence="2 3">VKM Ac-2570</strain>
    </source>
</reference>
<dbReference type="GO" id="GO:0005524">
    <property type="term" value="F:ATP binding"/>
    <property type="evidence" value="ECO:0007669"/>
    <property type="project" value="InterPro"/>
</dbReference>
<dbReference type="InterPro" id="IPR013815">
    <property type="entry name" value="ATP_grasp_subdomain_1"/>
</dbReference>
<evidence type="ECO:0000259" key="1">
    <source>
        <dbReference type="Pfam" id="PF01326"/>
    </source>
</evidence>
<accession>A0A4V3G6K7</accession>
<feature type="domain" description="Pyruvate phosphate dikinase AMP/ATP-binding" evidence="1">
    <location>
        <begin position="26"/>
        <end position="231"/>
    </location>
</feature>
<keyword evidence="2" id="KW-0808">Transferase</keyword>
<keyword evidence="2" id="KW-0418">Kinase</keyword>
<keyword evidence="2" id="KW-0670">Pyruvate</keyword>
<dbReference type="AlphaFoldDB" id="A0A4V3G6K7"/>
<protein>
    <submittedName>
        <fullName evidence="2">Pyruvate phosphate dikinase-like enzyme</fullName>
    </submittedName>
</protein>
<dbReference type="Gene3D" id="3.30.1490.20">
    <property type="entry name" value="ATP-grasp fold, A domain"/>
    <property type="match status" value="1"/>
</dbReference>
<dbReference type="PANTHER" id="PTHR43615:SF1">
    <property type="entry name" value="PPDK_N DOMAIN-CONTAINING PROTEIN"/>
    <property type="match status" value="1"/>
</dbReference>
<dbReference type="InterPro" id="IPR051549">
    <property type="entry name" value="PEP_Utilizing_Enz"/>
</dbReference>
<organism evidence="2 3">
    <name type="scientific">Kribbella kalugense</name>
    <dbReference type="NCBI Taxonomy" id="2512221"/>
    <lineage>
        <taxon>Bacteria</taxon>
        <taxon>Bacillati</taxon>
        <taxon>Actinomycetota</taxon>
        <taxon>Actinomycetes</taxon>
        <taxon>Propionibacteriales</taxon>
        <taxon>Kribbellaceae</taxon>
        <taxon>Kribbella</taxon>
    </lineage>
</organism>
<dbReference type="Gene3D" id="3.30.470.20">
    <property type="entry name" value="ATP-grasp fold, B domain"/>
    <property type="match status" value="1"/>
</dbReference>
<dbReference type="Pfam" id="PF01326">
    <property type="entry name" value="PPDK_N"/>
    <property type="match status" value="1"/>
</dbReference>
<dbReference type="Proteomes" id="UP000295447">
    <property type="component" value="Unassembled WGS sequence"/>
</dbReference>
<comment type="caution">
    <text evidence="2">The sequence shown here is derived from an EMBL/GenBank/DDBJ whole genome shotgun (WGS) entry which is preliminary data.</text>
</comment>
<evidence type="ECO:0000313" key="2">
    <source>
        <dbReference type="EMBL" id="TDW15644.1"/>
    </source>
</evidence>
<dbReference type="SUPFAM" id="SSF52009">
    <property type="entry name" value="Phosphohistidine domain"/>
    <property type="match status" value="1"/>
</dbReference>
<gene>
    <name evidence="2" type="ORF">EV650_7133</name>
</gene>
<dbReference type="SUPFAM" id="SSF56059">
    <property type="entry name" value="Glutathione synthetase ATP-binding domain-like"/>
    <property type="match status" value="1"/>
</dbReference>
<name>A0A4V3G6K7_9ACTN</name>
<dbReference type="PANTHER" id="PTHR43615">
    <property type="entry name" value="PHOSPHOENOLPYRUVATE SYNTHASE-RELATED"/>
    <property type="match status" value="1"/>
</dbReference>
<dbReference type="InterPro" id="IPR036637">
    <property type="entry name" value="Phosphohistidine_dom_sf"/>
</dbReference>
<sequence>MNSTNSVPKQLPLLIALDSPAGRDLNVVGAKFANLAAVADRLDGRAAVPHAVGIPASAFTDALGSDGTSALAELFHEVAATAGNELINLDARLAAILESLTLPSALWKALAGWCADASKNGPWAVRSSSLVEDGTVRSHAGLYESFLHLTTLSDIAEAVTACWTSFYSPRAVLARLRAGDTDPAPRIAVIVQRMVDADLAGVAFTQDDRTLVCATVGTGEHLVSGLTAAHRYDITDHAAPPPPYDQIADLAGELRTQLGHEVDIEWAWHPEGLRLLQVRPVTAALSMAPPAGPVFATTSLYNSEDLPTGIELGDCADVYLSVTTKRSPAFGLAVRHGVTVDDGWLITLNGNGLNDPAMRPQWWDQLPGEVILDLGPSARQNILPSEDLPRFLSTVLNLQGDPHARHTLLLRPFIRGASGAVTCAKPDGSTTMEHSAESLLAINRGLTSPGSLDLPALNDEQSWAALEAPDPWSLDQLRQVAAFTHTLTELYPGTYLEWVHDKQAPHFIDYSITDTGPASSWTGSTLSAGAARGPLLILPDDETLTRLSIAPIVSIKGDADVPESHYITNLLERIAELPTPPIVYADRPYVILSRLIGHVAGFAFAGGSDLCHLAILIREDHVPAIVANLPDDVGDGHLAIIDNGRLHLRAPAQT</sequence>
<dbReference type="RefSeq" id="WP_166678383.1">
    <property type="nucleotide sequence ID" value="NZ_SODF01000003.1"/>
</dbReference>
<dbReference type="GO" id="GO:0016301">
    <property type="term" value="F:kinase activity"/>
    <property type="evidence" value="ECO:0007669"/>
    <property type="project" value="UniProtKB-KW"/>
</dbReference>
<evidence type="ECO:0000313" key="3">
    <source>
        <dbReference type="Proteomes" id="UP000295447"/>
    </source>
</evidence>
<keyword evidence="3" id="KW-1185">Reference proteome</keyword>